<dbReference type="RefSeq" id="XP_026607914.1">
    <property type="nucleotide sequence ID" value="XM_026742069.1"/>
</dbReference>
<accession>A0A3D8T2R4</accession>
<gene>
    <name evidence="1" type="ORF">DSM5745_00053</name>
</gene>
<organism evidence="1 2">
    <name type="scientific">Aspergillus mulundensis</name>
    <dbReference type="NCBI Taxonomy" id="1810919"/>
    <lineage>
        <taxon>Eukaryota</taxon>
        <taxon>Fungi</taxon>
        <taxon>Dikarya</taxon>
        <taxon>Ascomycota</taxon>
        <taxon>Pezizomycotina</taxon>
        <taxon>Eurotiomycetes</taxon>
        <taxon>Eurotiomycetidae</taxon>
        <taxon>Eurotiales</taxon>
        <taxon>Aspergillaceae</taxon>
        <taxon>Aspergillus</taxon>
        <taxon>Aspergillus subgen. Nidulantes</taxon>
    </lineage>
</organism>
<evidence type="ECO:0000313" key="2">
    <source>
        <dbReference type="Proteomes" id="UP000256690"/>
    </source>
</evidence>
<dbReference type="GeneID" id="38110423"/>
<protein>
    <submittedName>
        <fullName evidence="1">Uncharacterized protein</fullName>
    </submittedName>
</protein>
<dbReference type="AlphaFoldDB" id="A0A3D8T2R4"/>
<reference evidence="1 2" key="1">
    <citation type="journal article" date="2018" name="IMA Fungus">
        <title>IMA Genome-F 9: Draft genome sequence of Annulohypoxylon stygium, Aspergillus mulundensis, Berkeleyomyces basicola (syn. Thielaviopsis basicola), Ceratocystis smalleyi, two Cercospora beticola strains, Coleophoma cylindrospora, Fusarium fracticaudum, Phialophora cf. hyalina, and Morchella septimelata.</title>
        <authorList>
            <person name="Wingfield B.D."/>
            <person name="Bills G.F."/>
            <person name="Dong Y."/>
            <person name="Huang W."/>
            <person name="Nel W.J."/>
            <person name="Swalarsk-Parry B.S."/>
            <person name="Vaghefi N."/>
            <person name="Wilken P.M."/>
            <person name="An Z."/>
            <person name="de Beer Z.W."/>
            <person name="De Vos L."/>
            <person name="Chen L."/>
            <person name="Duong T.A."/>
            <person name="Gao Y."/>
            <person name="Hammerbacher A."/>
            <person name="Kikkert J.R."/>
            <person name="Li Y."/>
            <person name="Li H."/>
            <person name="Li K."/>
            <person name="Li Q."/>
            <person name="Liu X."/>
            <person name="Ma X."/>
            <person name="Naidoo K."/>
            <person name="Pethybridge S.J."/>
            <person name="Sun J."/>
            <person name="Steenkamp E.T."/>
            <person name="van der Nest M.A."/>
            <person name="van Wyk S."/>
            <person name="Wingfield M.J."/>
            <person name="Xiong C."/>
            <person name="Yue Q."/>
            <person name="Zhang X."/>
        </authorList>
    </citation>
    <scope>NUCLEOTIDE SEQUENCE [LARGE SCALE GENOMIC DNA]</scope>
    <source>
        <strain evidence="1 2">DSM 5745</strain>
    </source>
</reference>
<name>A0A3D8T2R4_9EURO</name>
<dbReference type="Proteomes" id="UP000256690">
    <property type="component" value="Unassembled WGS sequence"/>
</dbReference>
<evidence type="ECO:0000313" key="1">
    <source>
        <dbReference type="EMBL" id="RDW92731.1"/>
    </source>
</evidence>
<keyword evidence="2" id="KW-1185">Reference proteome</keyword>
<dbReference type="STRING" id="1810919.A0A3D8T2R4"/>
<proteinExistence type="predicted"/>
<sequence length="376" mass="43437">MATQIFTISHNWDLSVRVNEYAYAVNESGQQANRISNSAIFKVEREKLRVTPYFEAMFPGLWRDSAAHEITLEGDNNTLALEVMFHGLHDSLETRGPISVSMVTVWRLLLACNTYEVEYVEGPLKEWFKAWFEAENNSTEYGIDCEFERQVMGPCYHFNYAEGFAKATKWLVYNSDCHILELIPDESASELQKLHLPQRVIQLCVIEQLNAARGRLRNILHKDLFNSVASILGGRECDCREGTVFDYLKELWRVKVWPLDNAFKDASAMDVLQKIGRFDASHIRSPVQQGNNCYCNADWSDIVMKAALRTLDYFDGLCLDCMSVTKCLMEGRDPDHEYWKNGEKKKYDVSCCISHHQPTWYFSFMGRRGRSTKTSY</sequence>
<dbReference type="EMBL" id="PVWQ01000001">
    <property type="protein sequence ID" value="RDW92731.1"/>
    <property type="molecule type" value="Genomic_DNA"/>
</dbReference>
<comment type="caution">
    <text evidence="1">The sequence shown here is derived from an EMBL/GenBank/DDBJ whole genome shotgun (WGS) entry which is preliminary data.</text>
</comment>
<dbReference type="OrthoDB" id="268428at2759"/>